<comment type="subunit">
    <text evidence="5">The basal body constitutes a major portion of the flagellar organelle and consists of four rings (L,P,S, and M) mounted on a central rod. The rod consists of about 26 subunits of FlgG in the distal portion, and FlgB, FlgC and FlgF are thought to build up the proximal portion of the rod with about 6 subunits each.</text>
</comment>
<evidence type="ECO:0000259" key="6">
    <source>
        <dbReference type="Pfam" id="PF00460"/>
    </source>
</evidence>
<comment type="caution">
    <text evidence="8">The sequence shown here is derived from an EMBL/GenBank/DDBJ whole genome shotgun (WGS) entry which is preliminary data.</text>
</comment>
<comment type="subcellular location">
    <subcellularLocation>
        <location evidence="1">Bacterial flagellum basal body</location>
    </subcellularLocation>
</comment>
<dbReference type="NCBIfam" id="TIGR01395">
    <property type="entry name" value="FlgC"/>
    <property type="match status" value="1"/>
</dbReference>
<evidence type="ECO:0000259" key="7">
    <source>
        <dbReference type="Pfam" id="PF06429"/>
    </source>
</evidence>
<dbReference type="Pfam" id="PF00460">
    <property type="entry name" value="Flg_bb_rod"/>
    <property type="match status" value="1"/>
</dbReference>
<accession>X1JZH8</accession>
<dbReference type="PANTHER" id="PTHR30435">
    <property type="entry name" value="FLAGELLAR PROTEIN"/>
    <property type="match status" value="1"/>
</dbReference>
<dbReference type="GO" id="GO:0030694">
    <property type="term" value="C:bacterial-type flagellum basal body, rod"/>
    <property type="evidence" value="ECO:0007669"/>
    <property type="project" value="InterPro"/>
</dbReference>
<proteinExistence type="inferred from homology"/>
<feature type="domain" description="Flagellar basal-body/hook protein C-terminal" evidence="7">
    <location>
        <begin position="89"/>
        <end position="130"/>
    </location>
</feature>
<evidence type="ECO:0000256" key="5">
    <source>
        <dbReference type="ARBA" id="ARBA00025933"/>
    </source>
</evidence>
<reference evidence="8" key="1">
    <citation type="journal article" date="2014" name="Front. Microbiol.">
        <title>High frequency of phylogenetically diverse reductive dehalogenase-homologous genes in deep subseafloor sedimentary metagenomes.</title>
        <authorList>
            <person name="Kawai M."/>
            <person name="Futagami T."/>
            <person name="Toyoda A."/>
            <person name="Takaki Y."/>
            <person name="Nishi S."/>
            <person name="Hori S."/>
            <person name="Arai W."/>
            <person name="Tsubouchi T."/>
            <person name="Morono Y."/>
            <person name="Uchiyama I."/>
            <person name="Ito T."/>
            <person name="Fujiyama A."/>
            <person name="Inagaki F."/>
            <person name="Takami H."/>
        </authorList>
    </citation>
    <scope>NUCLEOTIDE SEQUENCE</scope>
    <source>
        <strain evidence="8">Expedition CK06-06</strain>
    </source>
</reference>
<name>X1JZH8_9ZZZZ</name>
<dbReference type="GO" id="GO:0071978">
    <property type="term" value="P:bacterial-type flagellum-dependent swarming motility"/>
    <property type="evidence" value="ECO:0007669"/>
    <property type="project" value="TreeGrafter"/>
</dbReference>
<protein>
    <recommendedName>
        <fullName evidence="3">Flagellar basal-body rod protein FlgC</fullName>
    </recommendedName>
</protein>
<keyword evidence="4" id="KW-0975">Bacterial flagellum</keyword>
<evidence type="ECO:0000256" key="4">
    <source>
        <dbReference type="ARBA" id="ARBA00023143"/>
    </source>
</evidence>
<evidence type="ECO:0000256" key="3">
    <source>
        <dbReference type="ARBA" id="ARBA00017941"/>
    </source>
</evidence>
<dbReference type="EMBL" id="BARU01030199">
    <property type="protein sequence ID" value="GAH75248.1"/>
    <property type="molecule type" value="Genomic_DNA"/>
</dbReference>
<comment type="similarity">
    <text evidence="2">Belongs to the flagella basal body rod proteins family.</text>
</comment>
<evidence type="ECO:0000313" key="8">
    <source>
        <dbReference type="EMBL" id="GAH75248.1"/>
    </source>
</evidence>
<evidence type="ECO:0000256" key="2">
    <source>
        <dbReference type="ARBA" id="ARBA00009677"/>
    </source>
</evidence>
<dbReference type="Pfam" id="PF06429">
    <property type="entry name" value="Flg_bbr_C"/>
    <property type="match status" value="1"/>
</dbReference>
<feature type="domain" description="Flagellar basal body rod protein N-terminal" evidence="6">
    <location>
        <begin position="10"/>
        <end position="37"/>
    </location>
</feature>
<gene>
    <name evidence="8" type="ORF">S03H2_47962</name>
</gene>
<dbReference type="PANTHER" id="PTHR30435:SF2">
    <property type="entry name" value="FLAGELLAR BASAL-BODY ROD PROTEIN FLGC"/>
    <property type="match status" value="1"/>
</dbReference>
<dbReference type="InterPro" id="IPR010930">
    <property type="entry name" value="Flg_bb/hook_C_dom"/>
</dbReference>
<dbReference type="InterPro" id="IPR001444">
    <property type="entry name" value="Flag_bb_rod_N"/>
</dbReference>
<dbReference type="InterPro" id="IPR006299">
    <property type="entry name" value="FlgC"/>
</dbReference>
<organism evidence="8">
    <name type="scientific">marine sediment metagenome</name>
    <dbReference type="NCBI Taxonomy" id="412755"/>
    <lineage>
        <taxon>unclassified sequences</taxon>
        <taxon>metagenomes</taxon>
        <taxon>ecological metagenomes</taxon>
    </lineage>
</organism>
<evidence type="ECO:0000256" key="1">
    <source>
        <dbReference type="ARBA" id="ARBA00004117"/>
    </source>
</evidence>
<sequence>MEVNNTFGPIDIAISGLRAQGKHMEVISSNVANARTTDAGNGEPYRRLSAVFKTDGDGIAGVSLDEIVMDMSDFQRILDPGNPEADEHGYVAMPNVNLPIEMMNLNAATRAYQANAAILKRYQQMVETTLSYQVCEPSE</sequence>
<dbReference type="AlphaFoldDB" id="X1JZH8"/>